<dbReference type="AlphaFoldDB" id="A0A8B8CL02"/>
<evidence type="ECO:0000313" key="7">
    <source>
        <dbReference type="RefSeq" id="XP_022315056.1"/>
    </source>
</evidence>
<accession>A0A8B8CL02</accession>
<dbReference type="SMART" id="SM00192">
    <property type="entry name" value="LDLa"/>
    <property type="match status" value="1"/>
</dbReference>
<proteinExistence type="predicted"/>
<feature type="disulfide bond" evidence="4">
    <location>
        <begin position="483"/>
        <end position="498"/>
    </location>
</feature>
<feature type="disulfide bond" evidence="3">
    <location>
        <begin position="214"/>
        <end position="237"/>
    </location>
</feature>
<feature type="domain" description="Kringle" evidence="5">
    <location>
        <begin position="168"/>
        <end position="242"/>
    </location>
</feature>
<dbReference type="InterPro" id="IPR038178">
    <property type="entry name" value="Kringle_sf"/>
</dbReference>
<dbReference type="Pfam" id="PF00051">
    <property type="entry name" value="Kringle"/>
    <property type="match status" value="4"/>
</dbReference>
<dbReference type="PROSITE" id="PS50070">
    <property type="entry name" value="KRINGLE_2"/>
    <property type="match status" value="4"/>
</dbReference>
<dbReference type="SUPFAM" id="SSF49899">
    <property type="entry name" value="Concanavalin A-like lectins/glucanases"/>
    <property type="match status" value="1"/>
</dbReference>
<dbReference type="InterPro" id="IPR013806">
    <property type="entry name" value="Kringle-like"/>
</dbReference>
<dbReference type="PANTHER" id="PTHR24261">
    <property type="entry name" value="PLASMINOGEN-RELATED"/>
    <property type="match status" value="1"/>
</dbReference>
<dbReference type="SUPFAM" id="SSF57440">
    <property type="entry name" value="Kringle-like"/>
    <property type="match status" value="4"/>
</dbReference>
<dbReference type="InterPro" id="IPR018056">
    <property type="entry name" value="Kringle_CS"/>
</dbReference>
<dbReference type="Gene3D" id="2.60.120.200">
    <property type="match status" value="1"/>
</dbReference>
<dbReference type="RefSeq" id="XP_022315058.1">
    <property type="nucleotide sequence ID" value="XM_022459350.1"/>
</dbReference>
<dbReference type="RefSeq" id="XP_022315057.1">
    <property type="nucleotide sequence ID" value="XM_022459349.1"/>
</dbReference>
<reference evidence="7 8" key="1">
    <citation type="submission" date="2025-04" db="UniProtKB">
        <authorList>
            <consortium name="RefSeq"/>
        </authorList>
    </citation>
    <scope>IDENTIFICATION</scope>
    <source>
        <tissue evidence="7 8">Whole sample</tissue>
    </source>
</reference>
<dbReference type="GeneID" id="111119301"/>
<evidence type="ECO:0000313" key="9">
    <source>
        <dbReference type="RefSeq" id="XP_022315058.1"/>
    </source>
</evidence>
<evidence type="ECO:0000256" key="1">
    <source>
        <dbReference type="ARBA" id="ARBA00022572"/>
    </source>
</evidence>
<evidence type="ECO:0000313" key="6">
    <source>
        <dbReference type="Proteomes" id="UP000694844"/>
    </source>
</evidence>
<dbReference type="InterPro" id="IPR036055">
    <property type="entry name" value="LDL_receptor-like_sf"/>
</dbReference>
<evidence type="ECO:0000256" key="3">
    <source>
        <dbReference type="PROSITE-ProRule" id="PRU00121"/>
    </source>
</evidence>
<feature type="disulfide bond" evidence="3">
    <location>
        <begin position="128"/>
        <end position="151"/>
    </location>
</feature>
<evidence type="ECO:0000256" key="4">
    <source>
        <dbReference type="PROSITE-ProRule" id="PRU00124"/>
    </source>
</evidence>
<feature type="domain" description="Kringle" evidence="5">
    <location>
        <begin position="253"/>
        <end position="326"/>
    </location>
</feature>
<dbReference type="CDD" id="cd00108">
    <property type="entry name" value="KR"/>
    <property type="match status" value="3"/>
</dbReference>
<evidence type="ECO:0000256" key="2">
    <source>
        <dbReference type="ARBA" id="ARBA00023157"/>
    </source>
</evidence>
<dbReference type="InterPro" id="IPR002172">
    <property type="entry name" value="LDrepeatLR_classA_rpt"/>
</dbReference>
<dbReference type="PROSITE" id="PS50068">
    <property type="entry name" value="LDLRA_2"/>
    <property type="match status" value="1"/>
</dbReference>
<comment type="caution">
    <text evidence="3">Lacks conserved residue(s) required for the propagation of feature annotation.</text>
</comment>
<gene>
    <name evidence="7 8 9" type="primary">LOC111119301</name>
</gene>
<dbReference type="Gene3D" id="2.40.20.10">
    <property type="entry name" value="Plasminogen Kringle 4"/>
    <property type="match status" value="4"/>
</dbReference>
<dbReference type="SUPFAM" id="SSF57424">
    <property type="entry name" value="LDL receptor-like module"/>
    <property type="match status" value="1"/>
</dbReference>
<keyword evidence="1 3" id="KW-0420">Kringle</keyword>
<name>A0A8B8CL02_CRAVI</name>
<dbReference type="SMART" id="SM00130">
    <property type="entry name" value="KR"/>
    <property type="match status" value="4"/>
</dbReference>
<dbReference type="OrthoDB" id="5917794at2759"/>
<dbReference type="InterPro" id="IPR000001">
    <property type="entry name" value="Kringle"/>
</dbReference>
<dbReference type="InterPro" id="IPR050759">
    <property type="entry name" value="Serine_protease_kringle"/>
</dbReference>
<dbReference type="CDD" id="cd00112">
    <property type="entry name" value="LDLa"/>
    <property type="match status" value="1"/>
</dbReference>
<keyword evidence="6" id="KW-1185">Reference proteome</keyword>
<dbReference type="PRINTS" id="PR00018">
    <property type="entry name" value="KRINGLE"/>
</dbReference>
<dbReference type="Proteomes" id="UP000694844">
    <property type="component" value="Chromosome 2"/>
</dbReference>
<sequence>MEYRGNISVTTSGRTCQRWDRQEPHAHGYDSHLPGNASLHENFCRNPLAYDEPTPWCYTTDPNIRVELCDIPACECRDTLIGEGYIGSTSHTINGTRCLRWDSLNRSNSKYASILKLKGNITSHENYCRNPDEKLAPWCYIGVNNGLWEYCDIPFCKQNSAECLNDPRGQEYFGTETNTEDNIECQRWDEQKPHSHELSRGFMGLPVPEHANYCRNPDNRDRPWCYTVNSTVLFQYCNIRECQEHDCKDTEVGLEYRGIINMTRNGIPCQRWDSKYPHEPSRKLSFPSESLSAHENYCRNPDKKLIPWCYTVDPDVRWDYCDIPFCLSDNYRCDFSEETCNVEQINQTTINWMHKRSEDDELGLILSTNMSSQPSVLPSLRLPFLRFTTTGSCLEMKYWSTGLKLDISISNKSLTRLPMSDTWKYIKVNLNHQIENFQIVITPIPLSSTLESAIQYINVRNKPCEDCYACLEDRLCIEKEKFCDMMVDCPDETDEQNCALECFNGNVYEGFRKESKSLHRCSDGRCNFGKDAMLKPGCFIRSSKEWEECNVPSCDIESLNCDFENDMCSWKSMQPGVTWNRHKAENYDEMVVSAKVALFSDRTMERAIIYSTPQSSAEDIGCITMSLWEKVYIYKSLSPKAPFTLTIK</sequence>
<dbReference type="RefSeq" id="XP_022315056.1">
    <property type="nucleotide sequence ID" value="XM_022459348.1"/>
</dbReference>
<feature type="domain" description="Kringle" evidence="5">
    <location>
        <begin position="1"/>
        <end position="74"/>
    </location>
</feature>
<protein>
    <submittedName>
        <fullName evidence="7 8">Plasminogen-like isoform X1</fullName>
    </submittedName>
</protein>
<dbReference type="PROSITE" id="PS00021">
    <property type="entry name" value="KRINGLE_1"/>
    <property type="match status" value="3"/>
</dbReference>
<keyword evidence="2 3" id="KW-1015">Disulfide bond</keyword>
<dbReference type="InterPro" id="IPR013320">
    <property type="entry name" value="ConA-like_dom_sf"/>
</dbReference>
<dbReference type="KEGG" id="cvn:111119301"/>
<dbReference type="PANTHER" id="PTHR24261:SF7">
    <property type="entry name" value="KRINGLE DOMAIN-CONTAINING PROTEIN"/>
    <property type="match status" value="1"/>
</dbReference>
<feature type="domain" description="Kringle" evidence="5">
    <location>
        <begin position="82"/>
        <end position="156"/>
    </location>
</feature>
<organism evidence="6 7">
    <name type="scientific">Crassostrea virginica</name>
    <name type="common">Eastern oyster</name>
    <dbReference type="NCBI Taxonomy" id="6565"/>
    <lineage>
        <taxon>Eukaryota</taxon>
        <taxon>Metazoa</taxon>
        <taxon>Spiralia</taxon>
        <taxon>Lophotrochozoa</taxon>
        <taxon>Mollusca</taxon>
        <taxon>Bivalvia</taxon>
        <taxon>Autobranchia</taxon>
        <taxon>Pteriomorphia</taxon>
        <taxon>Ostreida</taxon>
        <taxon>Ostreoidea</taxon>
        <taxon>Ostreidae</taxon>
        <taxon>Crassostrea</taxon>
    </lineage>
</organism>
<feature type="disulfide bond" evidence="4">
    <location>
        <begin position="464"/>
        <end position="476"/>
    </location>
</feature>
<feature type="disulfide bond" evidence="3">
    <location>
        <begin position="298"/>
        <end position="321"/>
    </location>
</feature>
<evidence type="ECO:0000313" key="8">
    <source>
        <dbReference type="RefSeq" id="XP_022315057.1"/>
    </source>
</evidence>
<evidence type="ECO:0000259" key="5">
    <source>
        <dbReference type="PROSITE" id="PS50070"/>
    </source>
</evidence>